<dbReference type="Proteomes" id="UP001162483">
    <property type="component" value="Unassembled WGS sequence"/>
</dbReference>
<name>A0ABN9DGB7_9NEOB</name>
<evidence type="ECO:0000313" key="2">
    <source>
        <dbReference type="EMBL" id="CAI9571640.1"/>
    </source>
</evidence>
<dbReference type="EMBL" id="CATNWA010014420">
    <property type="protein sequence ID" value="CAI9571640.1"/>
    <property type="molecule type" value="Genomic_DNA"/>
</dbReference>
<feature type="region of interest" description="Disordered" evidence="1">
    <location>
        <begin position="1"/>
        <end position="23"/>
    </location>
</feature>
<evidence type="ECO:0000256" key="1">
    <source>
        <dbReference type="SAM" id="MobiDB-lite"/>
    </source>
</evidence>
<keyword evidence="3" id="KW-1185">Reference proteome</keyword>
<reference evidence="2" key="1">
    <citation type="submission" date="2023-05" db="EMBL/GenBank/DDBJ databases">
        <authorList>
            <person name="Stuckert A."/>
        </authorList>
    </citation>
    <scope>NUCLEOTIDE SEQUENCE</scope>
</reference>
<organism evidence="2 3">
    <name type="scientific">Staurois parvus</name>
    <dbReference type="NCBI Taxonomy" id="386267"/>
    <lineage>
        <taxon>Eukaryota</taxon>
        <taxon>Metazoa</taxon>
        <taxon>Chordata</taxon>
        <taxon>Craniata</taxon>
        <taxon>Vertebrata</taxon>
        <taxon>Euteleostomi</taxon>
        <taxon>Amphibia</taxon>
        <taxon>Batrachia</taxon>
        <taxon>Anura</taxon>
        <taxon>Neobatrachia</taxon>
        <taxon>Ranoidea</taxon>
        <taxon>Ranidae</taxon>
        <taxon>Staurois</taxon>
    </lineage>
</organism>
<gene>
    <name evidence="2" type="ORF">SPARVUS_LOCUS7274196</name>
</gene>
<evidence type="ECO:0000313" key="3">
    <source>
        <dbReference type="Proteomes" id="UP001162483"/>
    </source>
</evidence>
<proteinExistence type="predicted"/>
<accession>A0ABN9DGB7</accession>
<protein>
    <submittedName>
        <fullName evidence="2">Uncharacterized protein</fullName>
    </submittedName>
</protein>
<feature type="non-terminal residue" evidence="2">
    <location>
        <position position="1"/>
    </location>
</feature>
<sequence length="57" mass="6476">HRVSAKDSPAAPGNHRVKLTGKRPVPVYKHSTADMHVYMVKHTAHYLTVNPFDRPRC</sequence>
<comment type="caution">
    <text evidence="2">The sequence shown here is derived from an EMBL/GenBank/DDBJ whole genome shotgun (WGS) entry which is preliminary data.</text>
</comment>